<evidence type="ECO:0000313" key="6">
    <source>
        <dbReference type="EMBL" id="CAH9145794.1"/>
    </source>
</evidence>
<organism evidence="6 7">
    <name type="scientific">Cuscuta epithymum</name>
    <dbReference type="NCBI Taxonomy" id="186058"/>
    <lineage>
        <taxon>Eukaryota</taxon>
        <taxon>Viridiplantae</taxon>
        <taxon>Streptophyta</taxon>
        <taxon>Embryophyta</taxon>
        <taxon>Tracheophyta</taxon>
        <taxon>Spermatophyta</taxon>
        <taxon>Magnoliopsida</taxon>
        <taxon>eudicotyledons</taxon>
        <taxon>Gunneridae</taxon>
        <taxon>Pentapetalae</taxon>
        <taxon>asterids</taxon>
        <taxon>lamiids</taxon>
        <taxon>Solanales</taxon>
        <taxon>Convolvulaceae</taxon>
        <taxon>Cuscuteae</taxon>
        <taxon>Cuscuta</taxon>
        <taxon>Cuscuta subgen. Cuscuta</taxon>
    </lineage>
</organism>
<dbReference type="GO" id="GO:0000139">
    <property type="term" value="C:Golgi membrane"/>
    <property type="evidence" value="ECO:0007669"/>
    <property type="project" value="UniProtKB-SubCell"/>
</dbReference>
<evidence type="ECO:0000313" key="7">
    <source>
        <dbReference type="Proteomes" id="UP001152523"/>
    </source>
</evidence>
<dbReference type="GO" id="GO:0016763">
    <property type="term" value="F:pentosyltransferase activity"/>
    <property type="evidence" value="ECO:0007669"/>
    <property type="project" value="UniProtKB-ARBA"/>
</dbReference>
<dbReference type="InterPro" id="IPR049625">
    <property type="entry name" value="Glyco_transf_61_cat"/>
</dbReference>
<comment type="subcellular location">
    <subcellularLocation>
        <location evidence="1">Golgi apparatus membrane</location>
        <topology evidence="1">Single-pass type II membrane protein</topology>
    </subcellularLocation>
</comment>
<evidence type="ECO:0000256" key="2">
    <source>
        <dbReference type="ARBA" id="ARBA00022676"/>
    </source>
</evidence>
<sequence length="516" mass="57929">MPSKRVLLSISALNSITLYLYFFSDTDHFRHKSPTNNHFHLDRNHSCSSPSQKKPWPVLPSYTPWSQKPNLTLGSCEGYFGNGFTRRIELLRPPTELRRNYCDGGSFAGGGWFRCFHSETLRSSICEGGQVRMRPDKITMSKGGEKLETVMGRGEDEEMPVFQGGAFDVGVTDKSKAGKKLVEDDEFINRYLPQGSKLIDSILLASEDDFQCTEWIEEPTLLVTRYEYANLFHTFTDWYSAYVTSRVTCLTIRPHVVFVDGHCETQLEEVWKALFASVRYAKHFKGPVCFRHAILSPLGYETALFKGLSENINCRGTTAHDLLQNPKDEEKTSWLDEFGEMIKAAFGFPPLNDSPRPEVSGIRHHSILFVRREDYLAHPRHSGKPESRLSNEQQVFDAIRNWAASLLSSSNSFKCKLSVVNGLFGHMSVKEQVEAIQDASVIVGAHGAGMTHAISAVPGTIILEIISSAHRRPHFALIAKWKGLEYQPIILDGSHADPRVVIDKLDSILKSSGLGC</sequence>
<feature type="domain" description="Glycosyltransferase 61 catalytic" evidence="5">
    <location>
        <begin position="233"/>
        <end position="462"/>
    </location>
</feature>
<dbReference type="PANTHER" id="PTHR48437">
    <property type="entry name" value="INITIATOR BINDING DOMAIN-CONTAINING PROTEIN"/>
    <property type="match status" value="1"/>
</dbReference>
<dbReference type="InterPro" id="IPR007657">
    <property type="entry name" value="Glycosyltransferase_61"/>
</dbReference>
<keyword evidence="4" id="KW-0325">Glycoprotein</keyword>
<accession>A0AAV0GCU4</accession>
<keyword evidence="2" id="KW-0328">Glycosyltransferase</keyword>
<evidence type="ECO:0000256" key="4">
    <source>
        <dbReference type="ARBA" id="ARBA00023180"/>
    </source>
</evidence>
<dbReference type="AlphaFoldDB" id="A0AAV0GCU4"/>
<proteinExistence type="predicted"/>
<comment type="caution">
    <text evidence="6">The sequence shown here is derived from an EMBL/GenBank/DDBJ whole genome shotgun (WGS) entry which is preliminary data.</text>
</comment>
<dbReference type="Proteomes" id="UP001152523">
    <property type="component" value="Unassembled WGS sequence"/>
</dbReference>
<keyword evidence="7" id="KW-1185">Reference proteome</keyword>
<reference evidence="6" key="1">
    <citation type="submission" date="2022-07" db="EMBL/GenBank/DDBJ databases">
        <authorList>
            <person name="Macas J."/>
            <person name="Novak P."/>
            <person name="Neumann P."/>
        </authorList>
    </citation>
    <scope>NUCLEOTIDE SEQUENCE</scope>
</reference>
<evidence type="ECO:0000256" key="3">
    <source>
        <dbReference type="ARBA" id="ARBA00022679"/>
    </source>
</evidence>
<name>A0AAV0GCU4_9ASTE</name>
<keyword evidence="3" id="KW-0808">Transferase</keyword>
<dbReference type="Pfam" id="PF04577">
    <property type="entry name" value="Glyco_transf_61"/>
    <property type="match status" value="1"/>
</dbReference>
<gene>
    <name evidence="6" type="ORF">CEPIT_LOCUS42495</name>
</gene>
<evidence type="ECO:0000256" key="1">
    <source>
        <dbReference type="ARBA" id="ARBA00004323"/>
    </source>
</evidence>
<protein>
    <recommendedName>
        <fullName evidence="5">Glycosyltransferase 61 catalytic domain-containing protein</fullName>
    </recommendedName>
</protein>
<evidence type="ECO:0000259" key="5">
    <source>
        <dbReference type="Pfam" id="PF04577"/>
    </source>
</evidence>
<dbReference type="EMBL" id="CAMAPF010001085">
    <property type="protein sequence ID" value="CAH9145794.1"/>
    <property type="molecule type" value="Genomic_DNA"/>
</dbReference>
<dbReference type="PANTHER" id="PTHR48437:SF1">
    <property type="entry name" value="INITIATOR BINDING DOMAIN-CONTAINING PROTEIN"/>
    <property type="match status" value="1"/>
</dbReference>